<feature type="region of interest" description="Disordered" evidence="4">
    <location>
        <begin position="116"/>
        <end position="154"/>
    </location>
</feature>
<dbReference type="InterPro" id="IPR024132">
    <property type="entry name" value="Akirin"/>
</dbReference>
<feature type="compositionally biased region" description="Polar residues" evidence="4">
    <location>
        <begin position="184"/>
        <end position="198"/>
    </location>
</feature>
<reference evidence="5" key="1">
    <citation type="submission" date="2025-08" db="UniProtKB">
        <authorList>
            <consortium name="Ensembl"/>
        </authorList>
    </citation>
    <scope>IDENTIFICATION</scope>
</reference>
<evidence type="ECO:0000256" key="4">
    <source>
        <dbReference type="SAM" id="MobiDB-lite"/>
    </source>
</evidence>
<evidence type="ECO:0000256" key="2">
    <source>
        <dbReference type="ARBA" id="ARBA00005625"/>
    </source>
</evidence>
<reference evidence="5" key="2">
    <citation type="submission" date="2025-09" db="UniProtKB">
        <authorList>
            <consortium name="Ensembl"/>
        </authorList>
    </citation>
    <scope>IDENTIFICATION</scope>
</reference>
<dbReference type="PANTHER" id="PTHR13293:SF9">
    <property type="entry name" value="AKIRIN-1"/>
    <property type="match status" value="1"/>
</dbReference>
<sequence>MIYSLWQSDIPAYVGERKVCQDTPLLLPLQWKRSFGDVTDASVGWLPGRSRHYCTLREVQSRRVLQSVRFSRCRFPYFYVVFFWGAGCAGRSMACGATLKRSMEFEALLSPQSPKRRRCVPLPGSPNTPTTRGCGHRPESQPTPPPALSPMGTDLRLTPEQIFHNLRQEYSRFQRRRQLVEAFNQSEAGSSNEAQASCSSLSAPGSPGSLAKKDQPSFSLRQVGFLCERLLKDHEDRIREEYEQILNTKLEEQYESFVKFTHDQIMRRYGARPASWDLNFFFFSAHKRYYYLLTV</sequence>
<comment type="similarity">
    <text evidence="2">Belongs to the akirin family.</text>
</comment>
<dbReference type="GO" id="GO:0045663">
    <property type="term" value="P:positive regulation of myoblast differentiation"/>
    <property type="evidence" value="ECO:0007669"/>
    <property type="project" value="TreeGrafter"/>
</dbReference>
<dbReference type="GO" id="GO:1902723">
    <property type="term" value="P:negative regulation of skeletal muscle satellite cell proliferation"/>
    <property type="evidence" value="ECO:0007669"/>
    <property type="project" value="TreeGrafter"/>
</dbReference>
<dbReference type="GO" id="GO:0010759">
    <property type="term" value="P:positive regulation of macrophage chemotaxis"/>
    <property type="evidence" value="ECO:0007669"/>
    <property type="project" value="TreeGrafter"/>
</dbReference>
<evidence type="ECO:0000313" key="6">
    <source>
        <dbReference type="Proteomes" id="UP000694569"/>
    </source>
</evidence>
<proteinExistence type="inferred from homology"/>
<dbReference type="OrthoDB" id="10039914at2759"/>
<dbReference type="AlphaFoldDB" id="A0A8C5N0Y5"/>
<dbReference type="GO" id="GO:0045944">
    <property type="term" value="P:positive regulation of transcription by RNA polymerase II"/>
    <property type="evidence" value="ECO:0007669"/>
    <property type="project" value="TreeGrafter"/>
</dbReference>
<dbReference type="Ensembl" id="ENSLLET00000020758.1">
    <property type="protein sequence ID" value="ENSLLEP00000019971.1"/>
    <property type="gene ID" value="ENSLLEG00000012681.1"/>
</dbReference>
<evidence type="ECO:0008006" key="7">
    <source>
        <dbReference type="Google" id="ProtNLM"/>
    </source>
</evidence>
<evidence type="ECO:0000256" key="3">
    <source>
        <dbReference type="ARBA" id="ARBA00023242"/>
    </source>
</evidence>
<name>A0A8C5N0Y5_9ANUR</name>
<dbReference type="PANTHER" id="PTHR13293">
    <property type="entry name" value="AKIRIN-RELATED"/>
    <property type="match status" value="1"/>
</dbReference>
<feature type="compositionally biased region" description="Low complexity" evidence="4">
    <location>
        <begin position="199"/>
        <end position="210"/>
    </location>
</feature>
<dbReference type="GO" id="GO:0005634">
    <property type="term" value="C:nucleus"/>
    <property type="evidence" value="ECO:0007669"/>
    <property type="project" value="UniProtKB-SubCell"/>
</dbReference>
<comment type="subcellular location">
    <subcellularLocation>
        <location evidence="1">Nucleus</location>
    </subcellularLocation>
</comment>
<accession>A0A8C5N0Y5</accession>
<dbReference type="GO" id="GO:0000785">
    <property type="term" value="C:chromatin"/>
    <property type="evidence" value="ECO:0007669"/>
    <property type="project" value="TreeGrafter"/>
</dbReference>
<dbReference type="GeneTree" id="ENSGT00940000158787"/>
<dbReference type="GO" id="GO:0010592">
    <property type="term" value="P:positive regulation of lamellipodium assembly"/>
    <property type="evidence" value="ECO:0007669"/>
    <property type="project" value="TreeGrafter"/>
</dbReference>
<protein>
    <recommendedName>
        <fullName evidence="7">Akirin 1</fullName>
    </recommendedName>
</protein>
<keyword evidence="6" id="KW-1185">Reference proteome</keyword>
<evidence type="ECO:0000313" key="5">
    <source>
        <dbReference type="Ensembl" id="ENSLLEP00000019971.1"/>
    </source>
</evidence>
<evidence type="ECO:0000256" key="1">
    <source>
        <dbReference type="ARBA" id="ARBA00004123"/>
    </source>
</evidence>
<organism evidence="5 6">
    <name type="scientific">Leptobrachium leishanense</name>
    <name type="common">Leishan spiny toad</name>
    <dbReference type="NCBI Taxonomy" id="445787"/>
    <lineage>
        <taxon>Eukaryota</taxon>
        <taxon>Metazoa</taxon>
        <taxon>Chordata</taxon>
        <taxon>Craniata</taxon>
        <taxon>Vertebrata</taxon>
        <taxon>Euteleostomi</taxon>
        <taxon>Amphibia</taxon>
        <taxon>Batrachia</taxon>
        <taxon>Anura</taxon>
        <taxon>Pelobatoidea</taxon>
        <taxon>Megophryidae</taxon>
        <taxon>Leptobrachium</taxon>
    </lineage>
</organism>
<dbReference type="GO" id="GO:0003712">
    <property type="term" value="F:transcription coregulator activity"/>
    <property type="evidence" value="ECO:0007669"/>
    <property type="project" value="TreeGrafter"/>
</dbReference>
<feature type="region of interest" description="Disordered" evidence="4">
    <location>
        <begin position="184"/>
        <end position="214"/>
    </location>
</feature>
<dbReference type="GO" id="GO:0014839">
    <property type="term" value="P:myoblast migration involved in skeletal muscle regeneration"/>
    <property type="evidence" value="ECO:0007669"/>
    <property type="project" value="TreeGrafter"/>
</dbReference>
<keyword evidence="3" id="KW-0539">Nucleus</keyword>
<dbReference type="Proteomes" id="UP000694569">
    <property type="component" value="Unplaced"/>
</dbReference>